<evidence type="ECO:0000313" key="4">
    <source>
        <dbReference type="Proteomes" id="UP000265419"/>
    </source>
</evidence>
<keyword evidence="2" id="KW-0732">Signal</keyword>
<comment type="caution">
    <text evidence="3">The sequence shown here is derived from an EMBL/GenBank/DDBJ whole genome shotgun (WGS) entry which is preliminary data.</text>
</comment>
<protein>
    <submittedName>
        <fullName evidence="3">Uncharacterized protein</fullName>
    </submittedName>
</protein>
<evidence type="ECO:0000256" key="1">
    <source>
        <dbReference type="SAM" id="MobiDB-lite"/>
    </source>
</evidence>
<dbReference type="EMBL" id="QQXK01000026">
    <property type="protein sequence ID" value="RII41522.1"/>
    <property type="molecule type" value="Genomic_DNA"/>
</dbReference>
<dbReference type="RefSeq" id="WP_119425438.1">
    <property type="nucleotide sequence ID" value="NZ_QQXK01000026.1"/>
</dbReference>
<dbReference type="Proteomes" id="UP000265419">
    <property type="component" value="Unassembled WGS sequence"/>
</dbReference>
<reference evidence="3 4" key="1">
    <citation type="submission" date="2018-07" db="EMBL/GenBank/DDBJ databases">
        <title>Arthrobacter sp. nov., isolated from raw cow's milk with high bacterial count.</title>
        <authorList>
            <person name="Hahne J."/>
            <person name="Isele D."/>
            <person name="Lipski A."/>
        </authorList>
    </citation>
    <scope>NUCLEOTIDE SEQUENCE [LARGE SCALE GENOMIC DNA]</scope>
    <source>
        <strain evidence="3 4">JZ R-35</strain>
    </source>
</reference>
<feature type="signal peptide" evidence="2">
    <location>
        <begin position="1"/>
        <end position="19"/>
    </location>
</feature>
<organism evidence="3 4">
    <name type="scientific">Galactobacter valiniphilus</name>
    <dbReference type="NCBI Taxonomy" id="2676122"/>
    <lineage>
        <taxon>Bacteria</taxon>
        <taxon>Bacillati</taxon>
        <taxon>Actinomycetota</taxon>
        <taxon>Actinomycetes</taxon>
        <taxon>Micrococcales</taxon>
        <taxon>Micrococcaceae</taxon>
        <taxon>Galactobacter</taxon>
    </lineage>
</organism>
<evidence type="ECO:0000313" key="3">
    <source>
        <dbReference type="EMBL" id="RII41522.1"/>
    </source>
</evidence>
<feature type="region of interest" description="Disordered" evidence="1">
    <location>
        <begin position="22"/>
        <end position="45"/>
    </location>
</feature>
<keyword evidence="4" id="KW-1185">Reference proteome</keyword>
<feature type="chain" id="PRO_5038547165" evidence="2">
    <location>
        <begin position="20"/>
        <end position="69"/>
    </location>
</feature>
<proteinExistence type="predicted"/>
<sequence>MRWLAAGSLGLLAVLTARGGGGTPGLQSPVASPSQSTSAPTTPGSAQLSYRLALIEARLDRIEDSLCGK</sequence>
<dbReference type="AlphaFoldDB" id="A0A399JBV8"/>
<name>A0A399JBV8_9MICC</name>
<feature type="compositionally biased region" description="Low complexity" evidence="1">
    <location>
        <begin position="27"/>
        <end position="45"/>
    </location>
</feature>
<gene>
    <name evidence="3" type="ORF">DWB68_12420</name>
</gene>
<accession>A0A399JBV8</accession>
<evidence type="ECO:0000256" key="2">
    <source>
        <dbReference type="SAM" id="SignalP"/>
    </source>
</evidence>